<feature type="transmembrane region" description="Helical" evidence="1">
    <location>
        <begin position="74"/>
        <end position="95"/>
    </location>
</feature>
<sequence>MGRRYKNRSHGSAIVSDSVYIASRLPWWAAIFFGLILFLFFYFGLPTLFVSKTPEMSSPVLKAIESFLMRRVSWLEWIGIACGLTGLFFGFRNYIEQSNVGYKERGLVAFLVKIISKSIN</sequence>
<keyword evidence="1" id="KW-1133">Transmembrane helix</keyword>
<evidence type="ECO:0000256" key="1">
    <source>
        <dbReference type="SAM" id="Phobius"/>
    </source>
</evidence>
<keyword evidence="1" id="KW-0472">Membrane</keyword>
<dbReference type="EMBL" id="AAOJ01000003">
    <property type="protein sequence ID" value="EAS64375.1"/>
    <property type="molecule type" value="Genomic_DNA"/>
</dbReference>
<evidence type="ECO:0000313" key="3">
    <source>
        <dbReference type="Proteomes" id="UP000001603"/>
    </source>
</evidence>
<name>Q1ZQC2_PHOAS</name>
<comment type="caution">
    <text evidence="2">The sequence shown here is derived from an EMBL/GenBank/DDBJ whole genome shotgun (WGS) entry which is preliminary data.</text>
</comment>
<keyword evidence="1" id="KW-0812">Transmembrane</keyword>
<organism evidence="2 3">
    <name type="scientific">Photobacterium angustum (strain S14 / CCUG 15956)</name>
    <name type="common">Vibrio sp. (strain S14 / CCUG 15956)</name>
    <dbReference type="NCBI Taxonomy" id="314292"/>
    <lineage>
        <taxon>Bacteria</taxon>
        <taxon>Pseudomonadati</taxon>
        <taxon>Pseudomonadota</taxon>
        <taxon>Gammaproteobacteria</taxon>
        <taxon>Vibrionales</taxon>
        <taxon>Vibrionaceae</taxon>
        <taxon>Photobacterium</taxon>
    </lineage>
</organism>
<proteinExistence type="predicted"/>
<reference evidence="2 3" key="1">
    <citation type="journal article" date="2009" name="Proc. Natl. Acad. Sci. U.S.A.">
        <title>The genomic basis of trophic strategy in marine bacteria.</title>
        <authorList>
            <person name="Lauro F.M."/>
            <person name="McDougald D."/>
            <person name="Thomas T."/>
            <person name="Williams T.J."/>
            <person name="Egan S."/>
            <person name="Rice S."/>
            <person name="DeMaere M.Z."/>
            <person name="Ting L."/>
            <person name="Ertan H."/>
            <person name="Johnson J."/>
            <person name="Ferriera S."/>
            <person name="Lapidus A."/>
            <person name="Anderson I."/>
            <person name="Kyrpides N."/>
            <person name="Munk A.C."/>
            <person name="Detter C."/>
            <person name="Han C.S."/>
            <person name="Brown M.V."/>
            <person name="Robb F.T."/>
            <person name="Kjelleberg S."/>
            <person name="Cavicchioli R."/>
        </authorList>
    </citation>
    <scope>NUCLEOTIDE SEQUENCE [LARGE SCALE GENOMIC DNA]</scope>
    <source>
        <strain evidence="2 3">S14</strain>
    </source>
</reference>
<feature type="transmembrane region" description="Helical" evidence="1">
    <location>
        <begin position="25"/>
        <end position="45"/>
    </location>
</feature>
<dbReference type="HOGENOM" id="CLU_2168887_0_0_6"/>
<protein>
    <submittedName>
        <fullName evidence="2">Uncharacterized protein</fullName>
    </submittedName>
</protein>
<accession>Q1ZQC2</accession>
<dbReference type="Proteomes" id="UP000001603">
    <property type="component" value="Unassembled WGS sequence"/>
</dbReference>
<dbReference type="AlphaFoldDB" id="Q1ZQC2"/>
<evidence type="ECO:0000313" key="2">
    <source>
        <dbReference type="EMBL" id="EAS64375.1"/>
    </source>
</evidence>
<gene>
    <name evidence="2" type="ORF">VAS14_01616</name>
</gene>